<evidence type="ECO:0000256" key="3">
    <source>
        <dbReference type="ARBA" id="ARBA00022454"/>
    </source>
</evidence>
<dbReference type="PANTHER" id="PTHR28670:SF1">
    <property type="entry name" value="UV-STIMULATED SCAFFOLD PROTEIN A"/>
    <property type="match status" value="1"/>
</dbReference>
<protein>
    <recommendedName>
        <fullName evidence="11">UV-stimulated scaffold protein A C-terminal domain-containing protein</fullName>
    </recommendedName>
</protein>
<keyword evidence="4" id="KW-0479">Metal-binding</keyword>
<dbReference type="PANTHER" id="PTHR28670">
    <property type="entry name" value="UV-STIMULATED SCAFFOLD PROTEIN A"/>
    <property type="match status" value="1"/>
</dbReference>
<comment type="similarity">
    <text evidence="2">Belongs to the UVSSA family.</text>
</comment>
<keyword evidence="6" id="KW-0863">Zinc-finger</keyword>
<name>A0A9W8E8E6_9FUNG</name>
<evidence type="ECO:0000256" key="7">
    <source>
        <dbReference type="ARBA" id="ARBA00022833"/>
    </source>
</evidence>
<feature type="compositionally biased region" description="Low complexity" evidence="10">
    <location>
        <begin position="356"/>
        <end position="367"/>
    </location>
</feature>
<dbReference type="GO" id="GO:0005694">
    <property type="term" value="C:chromosome"/>
    <property type="evidence" value="ECO:0007669"/>
    <property type="project" value="UniProtKB-SubCell"/>
</dbReference>
<sequence>MSECPPEIRTILSKTINALVTAGEDTLNPGRLKQLKSYCRDSPVCIDTVYHLVFSKLQKPHAQVRYAAAQIIIELFNRSHQFRQLLVKEFPRFLSLTLGIYQEALPPPEAYAKKLKKLVIQTVKVWRSKYGTFYKPLQLGYEYIRQKLNVNFDSVSDDVLSHVESRRRREALERKKVAHQQRFLRIRDALQDYATEVLSNNQEMEAALGILVPDIAGLFHEDGSSHPTTSTSNATTYTETMASLGMAAAQYQVNINFDTDNLYGVRETPENQVIFDQLREDLKVLVRKHWPQVQHWLTEISQLMIDDTKEVEHSTKQLIDLKYQMSVLKRKCTDLRIDVPEVSDDEFEDVPIPQDSTSPPVTTTPSPRKSNPEDPVPSMLDIDRSAYLAMANRRLHNAQQAEEKNVAQEDPQAHLTEVEKELIAQAPVLDYGPELHYWDKDTMPLNQSGIEVKHRFYGEGRGDEDVPQVVMDQLRKRVIYLKPTRPTDIKACRAPMKNGQLCPRRDLVSCPYHGKKVPRNESGGVVADSFEALQKGKAPETVSSEPSLGEDDQLDVFEEITTTEWNPAGTSSTSTSHNSTSQIRGADMRAIYPEENLSHRYGTTLQQDIEQDVLLALGKPAGQIMSPHTRGQRSSRKRKSNLIDLESLQNHTMHRLKRKLGGR</sequence>
<organism evidence="12 13">
    <name type="scientific">Dispira parvispora</name>
    <dbReference type="NCBI Taxonomy" id="1520584"/>
    <lineage>
        <taxon>Eukaryota</taxon>
        <taxon>Fungi</taxon>
        <taxon>Fungi incertae sedis</taxon>
        <taxon>Zoopagomycota</taxon>
        <taxon>Kickxellomycotina</taxon>
        <taxon>Dimargaritomycetes</taxon>
        <taxon>Dimargaritales</taxon>
        <taxon>Dimargaritaceae</taxon>
        <taxon>Dispira</taxon>
    </lineage>
</organism>
<feature type="domain" description="UV-stimulated scaffold protein A C-terminal" evidence="11">
    <location>
        <begin position="425"/>
        <end position="525"/>
    </location>
</feature>
<keyword evidence="3" id="KW-0158">Chromosome</keyword>
<dbReference type="InterPro" id="IPR049408">
    <property type="entry name" value="UVSSA_N_a-solenoid_rpt"/>
</dbReference>
<keyword evidence="5" id="KW-0227">DNA damage</keyword>
<dbReference type="GO" id="GO:0008270">
    <property type="term" value="F:zinc ion binding"/>
    <property type="evidence" value="ECO:0007669"/>
    <property type="project" value="UniProtKB-KW"/>
</dbReference>
<evidence type="ECO:0000259" key="11">
    <source>
        <dbReference type="Pfam" id="PF09740"/>
    </source>
</evidence>
<feature type="compositionally biased region" description="Basic residues" evidence="10">
    <location>
        <begin position="630"/>
        <end position="640"/>
    </location>
</feature>
<dbReference type="Proteomes" id="UP001150925">
    <property type="component" value="Unassembled WGS sequence"/>
</dbReference>
<accession>A0A9W8E8E6</accession>
<dbReference type="GO" id="GO:0009411">
    <property type="term" value="P:response to UV"/>
    <property type="evidence" value="ECO:0007669"/>
    <property type="project" value="InterPro"/>
</dbReference>
<dbReference type="OrthoDB" id="5594015at2759"/>
<dbReference type="GO" id="GO:0000993">
    <property type="term" value="F:RNA polymerase II complex binding"/>
    <property type="evidence" value="ECO:0007669"/>
    <property type="project" value="TreeGrafter"/>
</dbReference>
<dbReference type="InterPro" id="IPR049431">
    <property type="entry name" value="UVSSA_C"/>
</dbReference>
<evidence type="ECO:0000256" key="8">
    <source>
        <dbReference type="ARBA" id="ARBA00023054"/>
    </source>
</evidence>
<comment type="subcellular location">
    <subcellularLocation>
        <location evidence="1">Chromosome</location>
    </subcellularLocation>
</comment>
<evidence type="ECO:0000256" key="6">
    <source>
        <dbReference type="ARBA" id="ARBA00022771"/>
    </source>
</evidence>
<gene>
    <name evidence="12" type="ORF">IWQ62_001229</name>
</gene>
<dbReference type="GO" id="GO:0006283">
    <property type="term" value="P:transcription-coupled nucleotide-excision repair"/>
    <property type="evidence" value="ECO:0007669"/>
    <property type="project" value="TreeGrafter"/>
</dbReference>
<keyword evidence="13" id="KW-1185">Reference proteome</keyword>
<dbReference type="EMBL" id="JANBPY010000179">
    <property type="protein sequence ID" value="KAJ1968468.1"/>
    <property type="molecule type" value="Genomic_DNA"/>
</dbReference>
<dbReference type="InterPro" id="IPR018610">
    <property type="entry name" value="UVSSA"/>
</dbReference>
<evidence type="ECO:0000256" key="10">
    <source>
        <dbReference type="SAM" id="MobiDB-lite"/>
    </source>
</evidence>
<evidence type="ECO:0000256" key="1">
    <source>
        <dbReference type="ARBA" id="ARBA00004286"/>
    </source>
</evidence>
<feature type="region of interest" description="Disordered" evidence="10">
    <location>
        <begin position="344"/>
        <end position="379"/>
    </location>
</feature>
<dbReference type="Pfam" id="PF09740">
    <property type="entry name" value="DUF2043"/>
    <property type="match status" value="1"/>
</dbReference>
<feature type="compositionally biased region" description="Basic residues" evidence="10">
    <location>
        <begin position="652"/>
        <end position="663"/>
    </location>
</feature>
<proteinExistence type="inferred from homology"/>
<evidence type="ECO:0000256" key="2">
    <source>
        <dbReference type="ARBA" id="ARBA00009240"/>
    </source>
</evidence>
<dbReference type="Pfam" id="PF20867">
    <property type="entry name" value="UVSSA_N"/>
    <property type="match status" value="1"/>
</dbReference>
<reference evidence="12" key="1">
    <citation type="submission" date="2022-07" db="EMBL/GenBank/DDBJ databases">
        <title>Phylogenomic reconstructions and comparative analyses of Kickxellomycotina fungi.</title>
        <authorList>
            <person name="Reynolds N.K."/>
            <person name="Stajich J.E."/>
            <person name="Barry K."/>
            <person name="Grigoriev I.V."/>
            <person name="Crous P."/>
            <person name="Smith M.E."/>
        </authorList>
    </citation>
    <scope>NUCLEOTIDE SEQUENCE</scope>
    <source>
        <strain evidence="12">RSA 1196</strain>
    </source>
</reference>
<evidence type="ECO:0000313" key="12">
    <source>
        <dbReference type="EMBL" id="KAJ1968468.1"/>
    </source>
</evidence>
<feature type="region of interest" description="Disordered" evidence="10">
    <location>
        <begin position="621"/>
        <end position="663"/>
    </location>
</feature>
<evidence type="ECO:0000256" key="9">
    <source>
        <dbReference type="ARBA" id="ARBA00023204"/>
    </source>
</evidence>
<evidence type="ECO:0000313" key="13">
    <source>
        <dbReference type="Proteomes" id="UP001150925"/>
    </source>
</evidence>
<comment type="caution">
    <text evidence="12">The sequence shown here is derived from an EMBL/GenBank/DDBJ whole genome shotgun (WGS) entry which is preliminary data.</text>
</comment>
<evidence type="ECO:0000256" key="4">
    <source>
        <dbReference type="ARBA" id="ARBA00022723"/>
    </source>
</evidence>
<keyword evidence="7" id="KW-0862">Zinc</keyword>
<keyword evidence="9" id="KW-0234">DNA repair</keyword>
<keyword evidence="8" id="KW-0175">Coiled coil</keyword>
<evidence type="ECO:0000256" key="5">
    <source>
        <dbReference type="ARBA" id="ARBA00022763"/>
    </source>
</evidence>
<dbReference type="AlphaFoldDB" id="A0A9W8E8E6"/>